<reference evidence="1" key="1">
    <citation type="submission" date="2014-09" db="EMBL/GenBank/DDBJ databases">
        <authorList>
            <person name="Magalhaes I.L.F."/>
            <person name="Oliveira U."/>
            <person name="Santos F.R."/>
            <person name="Vidigal T.H.D.A."/>
            <person name="Brescovit A.D."/>
            <person name="Santos A.J."/>
        </authorList>
    </citation>
    <scope>NUCLEOTIDE SEQUENCE</scope>
    <source>
        <tissue evidence="1">Shoot tissue taken approximately 20 cm above the soil surface</tissue>
    </source>
</reference>
<protein>
    <submittedName>
        <fullName evidence="1">Uncharacterized protein</fullName>
    </submittedName>
</protein>
<proteinExistence type="predicted"/>
<sequence>MSPSFRQQHKFPGSNWCMGSAQESWTNTMSLGPLSCYLRRKKMLPTLSPHITCES</sequence>
<dbReference type="EMBL" id="GBRH01174895">
    <property type="protein sequence ID" value="JAE23001.1"/>
    <property type="molecule type" value="Transcribed_RNA"/>
</dbReference>
<organism evidence="1">
    <name type="scientific">Arundo donax</name>
    <name type="common">Giant reed</name>
    <name type="synonym">Donax arundinaceus</name>
    <dbReference type="NCBI Taxonomy" id="35708"/>
    <lineage>
        <taxon>Eukaryota</taxon>
        <taxon>Viridiplantae</taxon>
        <taxon>Streptophyta</taxon>
        <taxon>Embryophyta</taxon>
        <taxon>Tracheophyta</taxon>
        <taxon>Spermatophyta</taxon>
        <taxon>Magnoliopsida</taxon>
        <taxon>Liliopsida</taxon>
        <taxon>Poales</taxon>
        <taxon>Poaceae</taxon>
        <taxon>PACMAD clade</taxon>
        <taxon>Arundinoideae</taxon>
        <taxon>Arundineae</taxon>
        <taxon>Arundo</taxon>
    </lineage>
</organism>
<accession>A0A0A9GKC7</accession>
<reference evidence="1" key="2">
    <citation type="journal article" date="2015" name="Data Brief">
        <title>Shoot transcriptome of the giant reed, Arundo donax.</title>
        <authorList>
            <person name="Barrero R.A."/>
            <person name="Guerrero F.D."/>
            <person name="Moolhuijzen P."/>
            <person name="Goolsby J.A."/>
            <person name="Tidwell J."/>
            <person name="Bellgard S.E."/>
            <person name="Bellgard M.I."/>
        </authorList>
    </citation>
    <scope>NUCLEOTIDE SEQUENCE</scope>
    <source>
        <tissue evidence="1">Shoot tissue taken approximately 20 cm above the soil surface</tissue>
    </source>
</reference>
<name>A0A0A9GKC7_ARUDO</name>
<dbReference type="AlphaFoldDB" id="A0A0A9GKC7"/>
<evidence type="ECO:0000313" key="1">
    <source>
        <dbReference type="EMBL" id="JAE23001.1"/>
    </source>
</evidence>